<proteinExistence type="predicted"/>
<name>A0A3M7SHF4_BRAPC</name>
<accession>A0A3M7SHF4</accession>
<protein>
    <submittedName>
        <fullName evidence="1">Uncharacterized protein</fullName>
    </submittedName>
</protein>
<organism evidence="1 2">
    <name type="scientific">Brachionus plicatilis</name>
    <name type="common">Marine rotifer</name>
    <name type="synonym">Brachionus muelleri</name>
    <dbReference type="NCBI Taxonomy" id="10195"/>
    <lineage>
        <taxon>Eukaryota</taxon>
        <taxon>Metazoa</taxon>
        <taxon>Spiralia</taxon>
        <taxon>Gnathifera</taxon>
        <taxon>Rotifera</taxon>
        <taxon>Eurotatoria</taxon>
        <taxon>Monogononta</taxon>
        <taxon>Pseudotrocha</taxon>
        <taxon>Ploima</taxon>
        <taxon>Brachionidae</taxon>
        <taxon>Brachionus</taxon>
    </lineage>
</organism>
<dbReference type="Proteomes" id="UP000276133">
    <property type="component" value="Unassembled WGS sequence"/>
</dbReference>
<evidence type="ECO:0000313" key="2">
    <source>
        <dbReference type="Proteomes" id="UP000276133"/>
    </source>
</evidence>
<dbReference type="AlphaFoldDB" id="A0A3M7SHF4"/>
<sequence length="75" mass="8688">MRSFKCGICQFSYSAIIVDKCPAYNSKHFACFRNRVLNLLFFLEKVFFYSNVVNSIPSVDKIIMIANFPDKIINP</sequence>
<keyword evidence="2" id="KW-1185">Reference proteome</keyword>
<reference evidence="1 2" key="1">
    <citation type="journal article" date="2018" name="Sci. Rep.">
        <title>Genomic signatures of local adaptation to the degree of environmental predictability in rotifers.</title>
        <authorList>
            <person name="Franch-Gras L."/>
            <person name="Hahn C."/>
            <person name="Garcia-Roger E.M."/>
            <person name="Carmona M.J."/>
            <person name="Serra M."/>
            <person name="Gomez A."/>
        </authorList>
    </citation>
    <scope>NUCLEOTIDE SEQUENCE [LARGE SCALE GENOMIC DNA]</scope>
    <source>
        <strain evidence="1">HYR1</strain>
    </source>
</reference>
<dbReference type="EMBL" id="REGN01001377">
    <property type="protein sequence ID" value="RNA35047.1"/>
    <property type="molecule type" value="Genomic_DNA"/>
</dbReference>
<comment type="caution">
    <text evidence="1">The sequence shown here is derived from an EMBL/GenBank/DDBJ whole genome shotgun (WGS) entry which is preliminary data.</text>
</comment>
<evidence type="ECO:0000313" key="1">
    <source>
        <dbReference type="EMBL" id="RNA35047.1"/>
    </source>
</evidence>
<gene>
    <name evidence="1" type="ORF">BpHYR1_025682</name>
</gene>